<dbReference type="CDD" id="cd01638">
    <property type="entry name" value="CysQ"/>
    <property type="match status" value="1"/>
</dbReference>
<reference evidence="1 2" key="1">
    <citation type="submission" date="2021-04" db="EMBL/GenBank/DDBJ databases">
        <title>Molecular and phenotypic characterization and identification of bacterial isolates recovered from the Anatolian ground squirrels (Spermophilus xanthoprymnus) and which have the potential to form a new species in the Campylobacter genus.</title>
        <authorList>
            <person name="Aydin F."/>
            <person name="Abay S."/>
            <person name="Kayman T."/>
            <person name="Karakaya E."/>
            <person name="Mustak H.K."/>
            <person name="Mustak I.B."/>
            <person name="Bilgin N."/>
            <person name="Duzler A."/>
            <person name="Sahin O."/>
            <person name="Guran O."/>
            <person name="Saticioglu I.B."/>
        </authorList>
    </citation>
    <scope>NUCLEOTIDE SEQUENCE [LARGE SCALE GENOMIC DNA]</scope>
    <source>
        <strain evidence="2">faydin-G24</strain>
    </source>
</reference>
<dbReference type="Pfam" id="PF00459">
    <property type="entry name" value="Inositol_P"/>
    <property type="match status" value="1"/>
</dbReference>
<protein>
    <submittedName>
        <fullName evidence="1">3'(2'),5'-bisphosphate nucleotidase CysQ</fullName>
    </submittedName>
</protein>
<name>A0ABS5HGP4_9BACT</name>
<dbReference type="InterPro" id="IPR050725">
    <property type="entry name" value="CysQ/Inositol_MonoPase"/>
</dbReference>
<dbReference type="EMBL" id="JAGSSW010000001">
    <property type="protein sequence ID" value="MBR8463288.1"/>
    <property type="molecule type" value="Genomic_DNA"/>
</dbReference>
<dbReference type="SUPFAM" id="SSF56655">
    <property type="entry name" value="Carbohydrate phosphatase"/>
    <property type="match status" value="1"/>
</dbReference>
<comment type="caution">
    <text evidence="1">The sequence shown here is derived from an EMBL/GenBank/DDBJ whole genome shotgun (WGS) entry which is preliminary data.</text>
</comment>
<accession>A0ABS5HGP4</accession>
<dbReference type="Gene3D" id="3.40.190.80">
    <property type="match status" value="1"/>
</dbReference>
<dbReference type="Proteomes" id="UP000682951">
    <property type="component" value="Unassembled WGS sequence"/>
</dbReference>
<dbReference type="InterPro" id="IPR000760">
    <property type="entry name" value="Inositol_monophosphatase-like"/>
</dbReference>
<dbReference type="PANTHER" id="PTHR43028:SF5">
    <property type="entry name" value="3'(2'),5'-BISPHOSPHATE NUCLEOTIDASE 1"/>
    <property type="match status" value="1"/>
</dbReference>
<dbReference type="InterPro" id="IPR020550">
    <property type="entry name" value="Inositol_monophosphatase_CS"/>
</dbReference>
<proteinExistence type="predicted"/>
<dbReference type="PROSITE" id="PS00630">
    <property type="entry name" value="IMP_2"/>
    <property type="match status" value="1"/>
</dbReference>
<keyword evidence="2" id="KW-1185">Reference proteome</keyword>
<dbReference type="PRINTS" id="PR00377">
    <property type="entry name" value="IMPHPHTASES"/>
</dbReference>
<dbReference type="PANTHER" id="PTHR43028">
    <property type="entry name" value="3'(2'),5'-BISPHOSPHATE NUCLEOTIDASE 1"/>
    <property type="match status" value="1"/>
</dbReference>
<dbReference type="Gene3D" id="3.30.540.10">
    <property type="entry name" value="Fructose-1,6-Bisphosphatase, subunit A, domain 1"/>
    <property type="match status" value="1"/>
</dbReference>
<organism evidence="1 2">
    <name type="scientific">Campylobacter anatolicus</name>
    <dbReference type="NCBI Taxonomy" id="2829105"/>
    <lineage>
        <taxon>Bacteria</taxon>
        <taxon>Pseudomonadati</taxon>
        <taxon>Campylobacterota</taxon>
        <taxon>Epsilonproteobacteria</taxon>
        <taxon>Campylobacterales</taxon>
        <taxon>Campylobacteraceae</taxon>
        <taxon>Campylobacter</taxon>
    </lineage>
</organism>
<evidence type="ECO:0000313" key="1">
    <source>
        <dbReference type="EMBL" id="MBR8463288.1"/>
    </source>
</evidence>
<gene>
    <name evidence="1" type="ORF">KDD93_01720</name>
</gene>
<sequence length="268" mass="29815">MKDLLNLAKIAAISAGKQILKHYDDFTIKIKSDKSPLTSADIAANKAIFETLSTSNIPICSEEQILSNDKKVDEFWLVDPLDGTKEFVARNGEFCVCIALIKLGRPLLGVIFIPKTNELFYADKNGVFKEILDSNFSSKYTIDLKQNIQDNDTIYVGNYGKNKVTKLIANELCFSLTHIGSAIKFTRVCENGGIYVRFSPSHIWDNAAGDALVSFLGGCVIDINTMKPPLYSITNLKSNHFIALPPHKKSLKEKIVQIHKDSLSYSAY</sequence>
<evidence type="ECO:0000313" key="2">
    <source>
        <dbReference type="Proteomes" id="UP000682951"/>
    </source>
</evidence>
<dbReference type="RefSeq" id="WP_212141484.1">
    <property type="nucleotide sequence ID" value="NZ_JAGSSW010000001.1"/>
</dbReference>